<evidence type="ECO:0000313" key="3">
    <source>
        <dbReference type="Proteomes" id="UP001642464"/>
    </source>
</evidence>
<dbReference type="EMBL" id="CAXAMM010040318">
    <property type="protein sequence ID" value="CAK9092431.1"/>
    <property type="molecule type" value="Genomic_DNA"/>
</dbReference>
<keyword evidence="3" id="KW-1185">Reference proteome</keyword>
<keyword evidence="1" id="KW-0732">Signal</keyword>
<feature type="signal peptide" evidence="1">
    <location>
        <begin position="1"/>
        <end position="16"/>
    </location>
</feature>
<name>A0ABP0QW01_9DINO</name>
<dbReference type="Proteomes" id="UP001642464">
    <property type="component" value="Unassembled WGS sequence"/>
</dbReference>
<gene>
    <name evidence="2" type="ORF">SCF082_LOCUS43496</name>
</gene>
<evidence type="ECO:0000256" key="1">
    <source>
        <dbReference type="SAM" id="SignalP"/>
    </source>
</evidence>
<evidence type="ECO:0000313" key="2">
    <source>
        <dbReference type="EMBL" id="CAK9092431.1"/>
    </source>
</evidence>
<proteinExistence type="predicted"/>
<feature type="chain" id="PRO_5045553559" evidence="1">
    <location>
        <begin position="17"/>
        <end position="490"/>
    </location>
</feature>
<accession>A0ABP0QW01</accession>
<sequence>MLRWAILLACHAACWSNQLSRGCKDVVSQPAVSSQLLQVSRTLPGGSPDFYFEPEQMWGFDDVNSSWKVVRKGSECFLRFPSSPGSPLAQESELSLHACLSILQPLERWRLDLALRATRGRRYPGSNPSLVPMPSYLKLAFPAGKWLVVNRGGWGRCPGMEDFSATSDFLLLENLFDNGSHAAVLDENFAVQAVSKIEVHGDLDWKHAIVDVRLWLSSEGDVIIAFLPYFLGEISNPLIAKLHLSATDCGALRAWISRDEVRRPQNCKQPEMPMKNLGFLQFGPSTFIMDRIYPTSVVLVNLTLLNASEETKLSTSHNHTFKFLTDRMHKSLRNESFAVLCADARLTLKADHSPWSDVRGQWPHFFIHNGPSPVWIDELQLFLGIGHMARGKRRSQQMGFLPDHYTHQFFALAGDDSQGGQAFRLVAASPEFCFSSAQAPQDCESIQFASTLIRDGNSLLVGYGVEDCDAFLQRFSLDQVLQSLLNVSDV</sequence>
<protein>
    <submittedName>
        <fullName evidence="2">Uncharacterized protein</fullName>
    </submittedName>
</protein>
<comment type="caution">
    <text evidence="2">The sequence shown here is derived from an EMBL/GenBank/DDBJ whole genome shotgun (WGS) entry which is preliminary data.</text>
</comment>
<reference evidence="2 3" key="1">
    <citation type="submission" date="2024-02" db="EMBL/GenBank/DDBJ databases">
        <authorList>
            <person name="Chen Y."/>
            <person name="Shah S."/>
            <person name="Dougan E. K."/>
            <person name="Thang M."/>
            <person name="Chan C."/>
        </authorList>
    </citation>
    <scope>NUCLEOTIDE SEQUENCE [LARGE SCALE GENOMIC DNA]</scope>
</reference>
<organism evidence="2 3">
    <name type="scientific">Durusdinium trenchii</name>
    <dbReference type="NCBI Taxonomy" id="1381693"/>
    <lineage>
        <taxon>Eukaryota</taxon>
        <taxon>Sar</taxon>
        <taxon>Alveolata</taxon>
        <taxon>Dinophyceae</taxon>
        <taxon>Suessiales</taxon>
        <taxon>Symbiodiniaceae</taxon>
        <taxon>Durusdinium</taxon>
    </lineage>
</organism>